<accession>A0A918G657</accession>
<reference evidence="1" key="2">
    <citation type="submission" date="2020-09" db="EMBL/GenBank/DDBJ databases">
        <authorList>
            <person name="Sun Q."/>
            <person name="Ohkuma M."/>
        </authorList>
    </citation>
    <scope>NUCLEOTIDE SEQUENCE</scope>
    <source>
        <strain evidence="1">JCM 4386</strain>
    </source>
</reference>
<reference evidence="1" key="1">
    <citation type="journal article" date="2014" name="Int. J. Syst. Evol. Microbiol.">
        <title>Complete genome sequence of Corynebacterium casei LMG S-19264T (=DSM 44701T), isolated from a smear-ripened cheese.</title>
        <authorList>
            <consortium name="US DOE Joint Genome Institute (JGI-PGF)"/>
            <person name="Walter F."/>
            <person name="Albersmeier A."/>
            <person name="Kalinowski J."/>
            <person name="Ruckert C."/>
        </authorList>
    </citation>
    <scope>NUCLEOTIDE SEQUENCE</scope>
    <source>
        <strain evidence="1">JCM 4386</strain>
    </source>
</reference>
<gene>
    <name evidence="1" type="ORF">GCM10010269_67830</name>
</gene>
<name>A0A918G657_9ACTN</name>
<evidence type="ECO:0000313" key="1">
    <source>
        <dbReference type="EMBL" id="GGS19237.1"/>
    </source>
</evidence>
<dbReference type="EMBL" id="BMTL01000036">
    <property type="protein sequence ID" value="GGS19237.1"/>
    <property type="molecule type" value="Genomic_DNA"/>
</dbReference>
<sequence length="68" mass="6788">MHADVVFNGGAVRTGAVRASVHDALAVVGGRISAPGAAVPAARGPLTGVVDRPVVRCSRRSATAVSIR</sequence>
<keyword evidence="2" id="KW-1185">Reference proteome</keyword>
<protein>
    <submittedName>
        <fullName evidence="1">Uncharacterized protein</fullName>
    </submittedName>
</protein>
<dbReference type="Proteomes" id="UP000606194">
    <property type="component" value="Unassembled WGS sequence"/>
</dbReference>
<dbReference type="RefSeq" id="WP_190153179.1">
    <property type="nucleotide sequence ID" value="NZ_BMTL01000036.1"/>
</dbReference>
<dbReference type="AlphaFoldDB" id="A0A918G657"/>
<evidence type="ECO:0000313" key="2">
    <source>
        <dbReference type="Proteomes" id="UP000606194"/>
    </source>
</evidence>
<organism evidence="1 2">
    <name type="scientific">Streptomyces humidus</name>
    <dbReference type="NCBI Taxonomy" id="52259"/>
    <lineage>
        <taxon>Bacteria</taxon>
        <taxon>Bacillati</taxon>
        <taxon>Actinomycetota</taxon>
        <taxon>Actinomycetes</taxon>
        <taxon>Kitasatosporales</taxon>
        <taxon>Streptomycetaceae</taxon>
        <taxon>Streptomyces</taxon>
    </lineage>
</organism>
<comment type="caution">
    <text evidence="1">The sequence shown here is derived from an EMBL/GenBank/DDBJ whole genome shotgun (WGS) entry which is preliminary data.</text>
</comment>
<proteinExistence type="predicted"/>